<dbReference type="Proteomes" id="UP000279307">
    <property type="component" value="Chromosome 9"/>
</dbReference>
<dbReference type="GO" id="GO:0005886">
    <property type="term" value="C:plasma membrane"/>
    <property type="evidence" value="ECO:0007669"/>
    <property type="project" value="UniProtKB-SubCell"/>
</dbReference>
<keyword evidence="2" id="KW-0813">Transport</keyword>
<comment type="subcellular location">
    <subcellularLocation>
        <location evidence="1">Cell membrane</location>
        <topology evidence="1">Multi-pass membrane protein</topology>
    </subcellularLocation>
</comment>
<keyword evidence="3" id="KW-1003">Cell membrane</keyword>
<accession>A0A3L8DDF8</accession>
<dbReference type="PROSITE" id="PS50850">
    <property type="entry name" value="MFS"/>
    <property type="match status" value="1"/>
</dbReference>
<organism evidence="10">
    <name type="scientific">Ooceraea biroi</name>
    <name type="common">Clonal raider ant</name>
    <name type="synonym">Cerapachys biroi</name>
    <dbReference type="NCBI Taxonomy" id="2015173"/>
    <lineage>
        <taxon>Eukaryota</taxon>
        <taxon>Metazoa</taxon>
        <taxon>Ecdysozoa</taxon>
        <taxon>Arthropoda</taxon>
        <taxon>Hexapoda</taxon>
        <taxon>Insecta</taxon>
        <taxon>Pterygota</taxon>
        <taxon>Neoptera</taxon>
        <taxon>Endopterygota</taxon>
        <taxon>Hymenoptera</taxon>
        <taxon>Apocrita</taxon>
        <taxon>Aculeata</taxon>
        <taxon>Formicoidea</taxon>
        <taxon>Formicidae</taxon>
        <taxon>Dorylinae</taxon>
        <taxon>Ooceraea</taxon>
    </lineage>
</organism>
<gene>
    <name evidence="10" type="ORF">DMN91_008781</name>
</gene>
<dbReference type="Gene3D" id="1.20.1250.20">
    <property type="entry name" value="MFS general substrate transporter like domains"/>
    <property type="match status" value="1"/>
</dbReference>
<keyword evidence="6 8" id="KW-1133">Transmembrane helix</keyword>
<feature type="transmembrane region" description="Helical" evidence="8">
    <location>
        <begin position="417"/>
        <end position="437"/>
    </location>
</feature>
<dbReference type="PANTHER" id="PTHR48021">
    <property type="match status" value="1"/>
</dbReference>
<sequence>MDKNMEKEKVKKTMWPQWVAGIGGTYIKHFLYFYKNKLRKLRSQVINVVVNVLSRSHTVQFPCLLPVGAITGSITVNYFGTKTTILITSMPLAFCWLFMILANRAEWLYAARFLGGISLGKVYSSFSLYLGEIADPKIRGALVFLAMGGLPIGNLIMCIMGAYLKMEISSGISLILCVILMVIFIWLPESPHHLVKIKSDEKAQASILWYHRDCDVDSELQSLKKFIEINNSLPFMDVLKEFRFPHNWKALLLVVTLLMYSQMCGLNNVISYMETILRSCRVTVIKPAVVVIIVTACGIVSSLFSMLLIDKCGRRVLMLTSTSSVIVSTVCLGTEFQLLDLGYDPDKLQPLPIFAMILFQVSVFIGILSIPTTILGEVFPPYIKCVASCFASIAAGIFSFISVATYQPLVNLITEKYVFYTYSLLLLTAIPYTLLCMPETKGKTLQKIQEELTKKS</sequence>
<feature type="transmembrane region" description="Helical" evidence="8">
    <location>
        <begin position="142"/>
        <end position="164"/>
    </location>
</feature>
<dbReference type="AlphaFoldDB" id="A0A3L8DDF8"/>
<dbReference type="InterPro" id="IPR050549">
    <property type="entry name" value="MFS_Trehalose_Transporter"/>
</dbReference>
<keyword evidence="5 8" id="KW-0812">Transmembrane</keyword>
<evidence type="ECO:0000256" key="2">
    <source>
        <dbReference type="ARBA" id="ARBA00022448"/>
    </source>
</evidence>
<dbReference type="FunFam" id="1.20.1250.20:FF:000218">
    <property type="entry name" value="facilitated trehalose transporter Tret1"/>
    <property type="match status" value="1"/>
</dbReference>
<reference evidence="10" key="1">
    <citation type="journal article" date="2018" name="Genome Res.">
        <title>The genomic architecture and molecular evolution of ant odorant receptors.</title>
        <authorList>
            <person name="McKenzie S.K."/>
            <person name="Kronauer D.J.C."/>
        </authorList>
    </citation>
    <scope>NUCLEOTIDE SEQUENCE [LARGE SCALE GENOMIC DNA]</scope>
    <source>
        <strain evidence="10">Clonal line C1</strain>
    </source>
</reference>
<dbReference type="GO" id="GO:0022857">
    <property type="term" value="F:transmembrane transporter activity"/>
    <property type="evidence" value="ECO:0007669"/>
    <property type="project" value="InterPro"/>
</dbReference>
<evidence type="ECO:0000313" key="10">
    <source>
        <dbReference type="EMBL" id="RLU18424.1"/>
    </source>
</evidence>
<dbReference type="InterPro" id="IPR005828">
    <property type="entry name" value="MFS_sugar_transport-like"/>
</dbReference>
<dbReference type="Pfam" id="PF00083">
    <property type="entry name" value="Sugar_tr"/>
    <property type="match status" value="1"/>
</dbReference>
<evidence type="ECO:0000259" key="9">
    <source>
        <dbReference type="PROSITE" id="PS50850"/>
    </source>
</evidence>
<dbReference type="EMBL" id="QOIP01000009">
    <property type="protein sequence ID" value="RLU18424.1"/>
    <property type="molecule type" value="Genomic_DNA"/>
</dbReference>
<evidence type="ECO:0000256" key="8">
    <source>
        <dbReference type="SAM" id="Phobius"/>
    </source>
</evidence>
<protein>
    <recommendedName>
        <fullName evidence="9">Major facilitator superfamily (MFS) profile domain-containing protein</fullName>
    </recommendedName>
</protein>
<feature type="transmembrane region" description="Helical" evidence="8">
    <location>
        <begin position="316"/>
        <end position="339"/>
    </location>
</feature>
<feature type="transmembrane region" description="Helical" evidence="8">
    <location>
        <begin position="382"/>
        <end position="405"/>
    </location>
</feature>
<reference evidence="10" key="2">
    <citation type="submission" date="2018-07" db="EMBL/GenBank/DDBJ databases">
        <authorList>
            <person name="Mckenzie S.K."/>
            <person name="Kronauer D.J.C."/>
        </authorList>
    </citation>
    <scope>NUCLEOTIDE SEQUENCE</scope>
    <source>
        <strain evidence="10">Clonal line C1</strain>
    </source>
</reference>
<feature type="transmembrane region" description="Helical" evidence="8">
    <location>
        <begin position="351"/>
        <end position="370"/>
    </location>
</feature>
<dbReference type="InterPro" id="IPR020846">
    <property type="entry name" value="MFS_dom"/>
</dbReference>
<comment type="caution">
    <text evidence="10">The sequence shown here is derived from an EMBL/GenBank/DDBJ whole genome shotgun (WGS) entry which is preliminary data.</text>
</comment>
<keyword evidence="7 8" id="KW-0472">Membrane</keyword>
<feature type="transmembrane region" description="Helical" evidence="8">
    <location>
        <begin position="83"/>
        <end position="101"/>
    </location>
</feature>
<feature type="transmembrane region" description="Helical" evidence="8">
    <location>
        <begin position="290"/>
        <end position="309"/>
    </location>
</feature>
<feature type="transmembrane region" description="Helical" evidence="8">
    <location>
        <begin position="170"/>
        <end position="188"/>
    </location>
</feature>
<proteinExistence type="predicted"/>
<evidence type="ECO:0000256" key="1">
    <source>
        <dbReference type="ARBA" id="ARBA00004651"/>
    </source>
</evidence>
<feature type="transmembrane region" description="Helical" evidence="8">
    <location>
        <begin position="107"/>
        <end position="130"/>
    </location>
</feature>
<feature type="transmembrane region" description="Helical" evidence="8">
    <location>
        <begin position="250"/>
        <end position="270"/>
    </location>
</feature>
<name>A0A3L8DDF8_OOCBI</name>
<dbReference type="InterPro" id="IPR036259">
    <property type="entry name" value="MFS_trans_sf"/>
</dbReference>
<evidence type="ECO:0000256" key="7">
    <source>
        <dbReference type="ARBA" id="ARBA00023136"/>
    </source>
</evidence>
<dbReference type="PANTHER" id="PTHR48021:SF46">
    <property type="entry name" value="MAJOR FACILITATOR SUPERFAMILY (MFS) PROFILE DOMAIN-CONTAINING PROTEIN"/>
    <property type="match status" value="1"/>
</dbReference>
<evidence type="ECO:0000256" key="3">
    <source>
        <dbReference type="ARBA" id="ARBA00022475"/>
    </source>
</evidence>
<keyword evidence="4" id="KW-0762">Sugar transport</keyword>
<feature type="domain" description="Major facilitator superfamily (MFS) profile" evidence="9">
    <location>
        <begin position="1"/>
        <end position="441"/>
    </location>
</feature>
<feature type="transmembrane region" description="Helical" evidence="8">
    <location>
        <begin position="15"/>
        <end position="34"/>
    </location>
</feature>
<dbReference type="OrthoDB" id="6133115at2759"/>
<evidence type="ECO:0000256" key="6">
    <source>
        <dbReference type="ARBA" id="ARBA00022989"/>
    </source>
</evidence>
<evidence type="ECO:0000256" key="5">
    <source>
        <dbReference type="ARBA" id="ARBA00022692"/>
    </source>
</evidence>
<dbReference type="SUPFAM" id="SSF103473">
    <property type="entry name" value="MFS general substrate transporter"/>
    <property type="match status" value="1"/>
</dbReference>
<evidence type="ECO:0000256" key="4">
    <source>
        <dbReference type="ARBA" id="ARBA00022597"/>
    </source>
</evidence>